<name>U6KK38_EIMTE</name>
<feature type="domain" description="PPIase FKBP-type" evidence="7">
    <location>
        <begin position="270"/>
        <end position="354"/>
    </location>
</feature>
<proteinExistence type="predicted"/>
<dbReference type="VEuPathDB" id="ToxoDB:ETH_00013195"/>
<dbReference type="PROSITE" id="PS50059">
    <property type="entry name" value="FKBP_PPIASE"/>
    <property type="match status" value="1"/>
</dbReference>
<sequence length="355" mass="39932">MAFWGGLLTLNGDRLHYRSHEGILHLAAAVPVCPIYLQQLQQQKQKKQQQQQQQQQQQREAPSWVLMMRTAKVVRAPIARIGEFRQPIRIVISEDTEFWLEAAAKASSKTGWAVQLAGALVPRPADDCSCCSNDCSSSSIKRKRRVEADADEVPKLVDEQLYRQQKLLKQQQQQQQPQQQQKRSLQLELAPETKRTPSLVEQLSGQKAHKPQQRPPPLSQQQQQQQQQKQQQQQGSDEVRAGDVYRLPSGVEFTVLRTGAPGGPPRCERGCNVTIQYKGLLLKNRHCFDKGKITFCVGAHEVIKGLELGLLGCRVGETRRISIPSALGYGKRGAPPSIPPNADLLFECTCTRIKR</sequence>
<comment type="catalytic activity">
    <reaction evidence="1 5">
        <text>[protein]-peptidylproline (omega=180) = [protein]-peptidylproline (omega=0)</text>
        <dbReference type="Rhea" id="RHEA:16237"/>
        <dbReference type="Rhea" id="RHEA-COMP:10747"/>
        <dbReference type="Rhea" id="RHEA-COMP:10748"/>
        <dbReference type="ChEBI" id="CHEBI:83833"/>
        <dbReference type="ChEBI" id="CHEBI:83834"/>
        <dbReference type="EC" id="5.2.1.8"/>
    </reaction>
</comment>
<evidence type="ECO:0000256" key="3">
    <source>
        <dbReference type="ARBA" id="ARBA00023110"/>
    </source>
</evidence>
<evidence type="ECO:0000256" key="6">
    <source>
        <dbReference type="SAM" id="MobiDB-lite"/>
    </source>
</evidence>
<evidence type="ECO:0000256" key="4">
    <source>
        <dbReference type="ARBA" id="ARBA00023235"/>
    </source>
</evidence>
<feature type="compositionally biased region" description="Low complexity" evidence="6">
    <location>
        <begin position="219"/>
        <end position="234"/>
    </location>
</feature>
<dbReference type="AlphaFoldDB" id="U6KK38"/>
<evidence type="ECO:0000313" key="9">
    <source>
        <dbReference type="Proteomes" id="UP000030747"/>
    </source>
</evidence>
<accession>U6KK38</accession>
<dbReference type="InterPro" id="IPR046357">
    <property type="entry name" value="PPIase_dom_sf"/>
</dbReference>
<evidence type="ECO:0000256" key="2">
    <source>
        <dbReference type="ARBA" id="ARBA00013194"/>
    </source>
</evidence>
<dbReference type="OrthoDB" id="1902587at2759"/>
<dbReference type="GeneID" id="25251806"/>
<feature type="region of interest" description="Disordered" evidence="6">
    <location>
        <begin position="168"/>
        <end position="238"/>
    </location>
</feature>
<organism evidence="8 9">
    <name type="scientific">Eimeria tenella</name>
    <name type="common">Coccidian parasite</name>
    <dbReference type="NCBI Taxonomy" id="5802"/>
    <lineage>
        <taxon>Eukaryota</taxon>
        <taxon>Sar</taxon>
        <taxon>Alveolata</taxon>
        <taxon>Apicomplexa</taxon>
        <taxon>Conoidasida</taxon>
        <taxon>Coccidia</taxon>
        <taxon>Eucoccidiorida</taxon>
        <taxon>Eimeriorina</taxon>
        <taxon>Eimeriidae</taxon>
        <taxon>Eimeria</taxon>
    </lineage>
</organism>
<dbReference type="EMBL" id="HG673747">
    <property type="protein sequence ID" value="CDJ37181.1"/>
    <property type="molecule type" value="Genomic_DNA"/>
</dbReference>
<reference evidence="8" key="2">
    <citation type="submission" date="2013-10" db="EMBL/GenBank/DDBJ databases">
        <authorList>
            <person name="Aslett M."/>
        </authorList>
    </citation>
    <scope>NUCLEOTIDE SEQUENCE [LARGE SCALE GENOMIC DNA]</scope>
    <source>
        <strain evidence="8">Houghton</strain>
    </source>
</reference>
<keyword evidence="9" id="KW-1185">Reference proteome</keyword>
<dbReference type="PANTHER" id="PTHR43811">
    <property type="entry name" value="FKBP-TYPE PEPTIDYL-PROLYL CIS-TRANS ISOMERASE FKPA"/>
    <property type="match status" value="1"/>
</dbReference>
<evidence type="ECO:0000256" key="1">
    <source>
        <dbReference type="ARBA" id="ARBA00000971"/>
    </source>
</evidence>
<dbReference type="PANTHER" id="PTHR43811:SF19">
    <property type="entry name" value="39 KDA FK506-BINDING NUCLEAR PROTEIN"/>
    <property type="match status" value="1"/>
</dbReference>
<dbReference type="VEuPathDB" id="ToxoDB:ETH2_0630500"/>
<evidence type="ECO:0000259" key="7">
    <source>
        <dbReference type="PROSITE" id="PS50059"/>
    </source>
</evidence>
<dbReference type="Gene3D" id="3.10.50.40">
    <property type="match status" value="1"/>
</dbReference>
<dbReference type="EC" id="5.2.1.8" evidence="2 5"/>
<dbReference type="Proteomes" id="UP000030747">
    <property type="component" value="Unassembled WGS sequence"/>
</dbReference>
<dbReference type="SUPFAM" id="SSF54534">
    <property type="entry name" value="FKBP-like"/>
    <property type="match status" value="1"/>
</dbReference>
<protein>
    <recommendedName>
        <fullName evidence="2 5">peptidylprolyl isomerase</fullName>
        <ecNumber evidence="2 5">5.2.1.8</ecNumber>
    </recommendedName>
</protein>
<feature type="compositionally biased region" description="Low complexity" evidence="6">
    <location>
        <begin position="168"/>
        <end position="187"/>
    </location>
</feature>
<dbReference type="Pfam" id="PF00254">
    <property type="entry name" value="FKBP_C"/>
    <property type="match status" value="1"/>
</dbReference>
<keyword evidence="4 5" id="KW-0413">Isomerase</keyword>
<keyword evidence="3 5" id="KW-0697">Rotamase</keyword>
<reference evidence="8" key="1">
    <citation type="submission" date="2013-10" db="EMBL/GenBank/DDBJ databases">
        <title>Genomic analysis of the causative agents of coccidiosis in chickens.</title>
        <authorList>
            <person name="Reid A.J."/>
            <person name="Blake D."/>
            <person name="Billington K."/>
            <person name="Browne H."/>
            <person name="Dunn M."/>
            <person name="Hung S."/>
            <person name="Kawahara F."/>
            <person name="Miranda-Saavedra D."/>
            <person name="Mourier T."/>
            <person name="Nagra H."/>
            <person name="Otto T.D."/>
            <person name="Rawlings N."/>
            <person name="Sanchez A."/>
            <person name="Sanders M."/>
            <person name="Subramaniam C."/>
            <person name="Tay Y."/>
            <person name="Dear P."/>
            <person name="Doerig C."/>
            <person name="Gruber A."/>
            <person name="Parkinson J."/>
            <person name="Shirley M."/>
            <person name="Wan K.L."/>
            <person name="Berriman M."/>
            <person name="Tomley F."/>
            <person name="Pain A."/>
        </authorList>
    </citation>
    <scope>NUCLEOTIDE SEQUENCE [LARGE SCALE GENOMIC DNA]</scope>
    <source>
        <strain evidence="8">Houghton</strain>
    </source>
</reference>
<evidence type="ECO:0000313" key="8">
    <source>
        <dbReference type="EMBL" id="CDJ37181.1"/>
    </source>
</evidence>
<dbReference type="RefSeq" id="XP_013228019.1">
    <property type="nucleotide sequence ID" value="XM_013372565.1"/>
</dbReference>
<gene>
    <name evidence="8" type="ORF">ETH_00013195</name>
</gene>
<evidence type="ECO:0000256" key="5">
    <source>
        <dbReference type="PROSITE-ProRule" id="PRU00277"/>
    </source>
</evidence>
<dbReference type="InterPro" id="IPR001179">
    <property type="entry name" value="PPIase_FKBP_dom"/>
</dbReference>
<dbReference type="GO" id="GO:0003755">
    <property type="term" value="F:peptidyl-prolyl cis-trans isomerase activity"/>
    <property type="evidence" value="ECO:0007669"/>
    <property type="project" value="UniProtKB-KW"/>
</dbReference>